<evidence type="ECO:0000256" key="1">
    <source>
        <dbReference type="ARBA" id="ARBA00004229"/>
    </source>
</evidence>
<comment type="caution">
    <text evidence="5">The sequence shown here is derived from an EMBL/GenBank/DDBJ whole genome shotgun (WGS) entry which is preliminary data.</text>
</comment>
<name>A0AA38WVJ2_9ASTR</name>
<dbReference type="PANTHER" id="PTHR33415">
    <property type="entry name" value="PROTEIN EMBRYO DEFECTIVE 514"/>
    <property type="match status" value="1"/>
</dbReference>
<proteinExistence type="predicted"/>
<evidence type="ECO:0000256" key="3">
    <source>
        <dbReference type="ARBA" id="ARBA00022640"/>
    </source>
</evidence>
<reference evidence="5" key="1">
    <citation type="submission" date="2023-03" db="EMBL/GenBank/DDBJ databases">
        <title>Chromosome-scale reference genome and RAD-based genetic map of yellow starthistle (Centaurea solstitialis) reveal putative structural variation and QTLs associated with invader traits.</title>
        <authorList>
            <person name="Reatini B."/>
            <person name="Cang F.A."/>
            <person name="Jiang Q."/>
            <person name="Mckibben M.T.W."/>
            <person name="Barker M.S."/>
            <person name="Rieseberg L.H."/>
            <person name="Dlugosch K.M."/>
        </authorList>
    </citation>
    <scope>NUCLEOTIDE SEQUENCE</scope>
    <source>
        <strain evidence="5">CAN-66</strain>
        <tissue evidence="5">Leaf</tissue>
    </source>
</reference>
<keyword evidence="4" id="KW-0809">Transit peptide</keyword>
<evidence type="ECO:0000256" key="2">
    <source>
        <dbReference type="ARBA" id="ARBA00022528"/>
    </source>
</evidence>
<dbReference type="InterPro" id="IPR044673">
    <property type="entry name" value="DCL-like"/>
</dbReference>
<dbReference type="FunFam" id="3.10.450.40:FF:000008">
    <property type="entry name" value="Protein DCL, chloroplastic"/>
    <property type="match status" value="1"/>
</dbReference>
<evidence type="ECO:0000256" key="4">
    <source>
        <dbReference type="ARBA" id="ARBA00022946"/>
    </source>
</evidence>
<organism evidence="5 6">
    <name type="scientific">Centaurea solstitialis</name>
    <name type="common">yellow star-thistle</name>
    <dbReference type="NCBI Taxonomy" id="347529"/>
    <lineage>
        <taxon>Eukaryota</taxon>
        <taxon>Viridiplantae</taxon>
        <taxon>Streptophyta</taxon>
        <taxon>Embryophyta</taxon>
        <taxon>Tracheophyta</taxon>
        <taxon>Spermatophyta</taxon>
        <taxon>Magnoliopsida</taxon>
        <taxon>eudicotyledons</taxon>
        <taxon>Gunneridae</taxon>
        <taxon>Pentapetalae</taxon>
        <taxon>asterids</taxon>
        <taxon>campanulids</taxon>
        <taxon>Asterales</taxon>
        <taxon>Asteraceae</taxon>
        <taxon>Carduoideae</taxon>
        <taxon>Cardueae</taxon>
        <taxon>Centaureinae</taxon>
        <taxon>Centaurea</taxon>
    </lineage>
</organism>
<dbReference type="Proteomes" id="UP001172457">
    <property type="component" value="Chromosome 1"/>
</dbReference>
<dbReference type="GO" id="GO:0009507">
    <property type="term" value="C:chloroplast"/>
    <property type="evidence" value="ECO:0007669"/>
    <property type="project" value="UniProtKB-SubCell"/>
</dbReference>
<dbReference type="EMBL" id="JARYMX010000001">
    <property type="protein sequence ID" value="KAJ9567051.1"/>
    <property type="molecule type" value="Genomic_DNA"/>
</dbReference>
<dbReference type="GO" id="GO:1901259">
    <property type="term" value="P:chloroplast rRNA processing"/>
    <property type="evidence" value="ECO:0007669"/>
    <property type="project" value="UniProtKB-ARBA"/>
</dbReference>
<accession>A0AA38WVJ2</accession>
<evidence type="ECO:0008006" key="7">
    <source>
        <dbReference type="Google" id="ProtNLM"/>
    </source>
</evidence>
<dbReference type="GO" id="GO:0009658">
    <property type="term" value="P:chloroplast organization"/>
    <property type="evidence" value="ECO:0007669"/>
    <property type="project" value="TreeGrafter"/>
</dbReference>
<keyword evidence="3" id="KW-0934">Plastid</keyword>
<comment type="subcellular location">
    <subcellularLocation>
        <location evidence="1">Plastid</location>
        <location evidence="1">Chloroplast</location>
    </subcellularLocation>
</comment>
<dbReference type="AlphaFoldDB" id="A0AA38WVJ2"/>
<sequence length="206" mass="23911">MESISSPIYLNPLSLCFNLSNSPSSILSFPYTSSSSSYKHISSSSATKTKTSIDSLRKPTKKHDAVLWKKVSELEQDEEEEWKTIEEQIVEDIAPLTSFVRLILHSGKYENGERLSSDHEHIIIQRILAYHPEMDKKIGCGINYIMVGQHPDFERSRCLFVVRRNGDMVDFSYWKCIEGFIRKKYPSYANNFSVEQFLHHRLKQRS</sequence>
<evidence type="ECO:0000313" key="6">
    <source>
        <dbReference type="Proteomes" id="UP001172457"/>
    </source>
</evidence>
<keyword evidence="6" id="KW-1185">Reference proteome</keyword>
<dbReference type="Pfam" id="PF11523">
    <property type="entry name" value="DUF3223"/>
    <property type="match status" value="1"/>
</dbReference>
<keyword evidence="2" id="KW-0150">Chloroplast</keyword>
<dbReference type="Gene3D" id="3.10.450.40">
    <property type="match status" value="1"/>
</dbReference>
<gene>
    <name evidence="5" type="ORF">OSB04_003017</name>
</gene>
<evidence type="ECO:0000313" key="5">
    <source>
        <dbReference type="EMBL" id="KAJ9567051.1"/>
    </source>
</evidence>
<dbReference type="PANTHER" id="PTHR33415:SF15">
    <property type="entry name" value="PROTEIN DCL HOMOLOG, CHLOROPLASTIC"/>
    <property type="match status" value="1"/>
</dbReference>
<protein>
    <recommendedName>
        <fullName evidence="7">DCL protein</fullName>
    </recommendedName>
</protein>